<evidence type="ECO:0000256" key="1">
    <source>
        <dbReference type="SAM" id="Phobius"/>
    </source>
</evidence>
<keyword evidence="1" id="KW-1133">Transmembrane helix</keyword>
<dbReference type="EMBL" id="JAHRIO010060021">
    <property type="protein sequence ID" value="MEQ2177233.1"/>
    <property type="molecule type" value="Genomic_DNA"/>
</dbReference>
<name>A0ABV0P0S3_9TELE</name>
<keyword evidence="3" id="KW-1185">Reference proteome</keyword>
<accession>A0ABV0P0S3</accession>
<evidence type="ECO:0000313" key="2">
    <source>
        <dbReference type="EMBL" id="MEQ2177233.1"/>
    </source>
</evidence>
<proteinExistence type="predicted"/>
<organism evidence="2 3">
    <name type="scientific">Goodea atripinnis</name>
    <dbReference type="NCBI Taxonomy" id="208336"/>
    <lineage>
        <taxon>Eukaryota</taxon>
        <taxon>Metazoa</taxon>
        <taxon>Chordata</taxon>
        <taxon>Craniata</taxon>
        <taxon>Vertebrata</taxon>
        <taxon>Euteleostomi</taxon>
        <taxon>Actinopterygii</taxon>
        <taxon>Neopterygii</taxon>
        <taxon>Teleostei</taxon>
        <taxon>Neoteleostei</taxon>
        <taxon>Acanthomorphata</taxon>
        <taxon>Ovalentaria</taxon>
        <taxon>Atherinomorphae</taxon>
        <taxon>Cyprinodontiformes</taxon>
        <taxon>Goodeidae</taxon>
        <taxon>Goodea</taxon>
    </lineage>
</organism>
<feature type="transmembrane region" description="Helical" evidence="1">
    <location>
        <begin position="38"/>
        <end position="61"/>
    </location>
</feature>
<gene>
    <name evidence="2" type="ORF">GOODEAATRI_001611</name>
</gene>
<dbReference type="Proteomes" id="UP001476798">
    <property type="component" value="Unassembled WGS sequence"/>
</dbReference>
<keyword evidence="1" id="KW-0812">Transmembrane</keyword>
<reference evidence="2 3" key="1">
    <citation type="submission" date="2021-06" db="EMBL/GenBank/DDBJ databases">
        <authorList>
            <person name="Palmer J.M."/>
        </authorList>
    </citation>
    <scope>NUCLEOTIDE SEQUENCE [LARGE SCALE GENOMIC DNA]</scope>
    <source>
        <strain evidence="2 3">GA_2019</strain>
        <tissue evidence="2">Muscle</tissue>
    </source>
</reference>
<comment type="caution">
    <text evidence="2">The sequence shown here is derived from an EMBL/GenBank/DDBJ whole genome shotgun (WGS) entry which is preliminary data.</text>
</comment>
<feature type="transmembrane region" description="Helical" evidence="1">
    <location>
        <begin position="81"/>
        <end position="99"/>
    </location>
</feature>
<protein>
    <submittedName>
        <fullName evidence="2">Uncharacterized protein</fullName>
    </submittedName>
</protein>
<evidence type="ECO:0000313" key="3">
    <source>
        <dbReference type="Proteomes" id="UP001476798"/>
    </source>
</evidence>
<sequence length="112" mass="12878">MATYRIRQCFQNSEVPLQTKCVFDLYDNLSRGHSEMKLVILLNLFNPVVDPLLVCRFFKFTHNGLPIFSSSKKVPFLFRMMLSRLILMSPSISWLLMAVNADMAMANRSLAS</sequence>
<keyword evidence="1" id="KW-0472">Membrane</keyword>